<dbReference type="EMBL" id="JACHHX010000014">
    <property type="protein sequence ID" value="MBB5016099.1"/>
    <property type="molecule type" value="Genomic_DNA"/>
</dbReference>
<proteinExistence type="predicted"/>
<evidence type="ECO:0000313" key="3">
    <source>
        <dbReference type="Proteomes" id="UP000519004"/>
    </source>
</evidence>
<feature type="transmembrane region" description="Helical" evidence="1">
    <location>
        <begin position="162"/>
        <end position="180"/>
    </location>
</feature>
<keyword evidence="1" id="KW-1133">Transmembrane helix</keyword>
<keyword evidence="1" id="KW-0812">Transmembrane</keyword>
<feature type="transmembrane region" description="Helical" evidence="1">
    <location>
        <begin position="129"/>
        <end position="150"/>
    </location>
</feature>
<gene>
    <name evidence="2" type="ORF">HNQ58_002009</name>
</gene>
<organism evidence="2 3">
    <name type="scientific">Rehaibacterium terrae</name>
    <dbReference type="NCBI Taxonomy" id="1341696"/>
    <lineage>
        <taxon>Bacteria</taxon>
        <taxon>Pseudomonadati</taxon>
        <taxon>Pseudomonadota</taxon>
        <taxon>Gammaproteobacteria</taxon>
        <taxon>Lysobacterales</taxon>
        <taxon>Lysobacteraceae</taxon>
        <taxon>Rehaibacterium</taxon>
    </lineage>
</organism>
<keyword evidence="1" id="KW-0472">Membrane</keyword>
<name>A0A7W8DFB9_9GAMM</name>
<feature type="transmembrane region" description="Helical" evidence="1">
    <location>
        <begin position="21"/>
        <end position="40"/>
    </location>
</feature>
<protein>
    <submittedName>
        <fullName evidence="2">Uncharacterized protein</fullName>
    </submittedName>
</protein>
<dbReference type="RefSeq" id="WP_183948770.1">
    <property type="nucleotide sequence ID" value="NZ_JACHHX010000014.1"/>
</dbReference>
<evidence type="ECO:0000313" key="2">
    <source>
        <dbReference type="EMBL" id="MBB5016099.1"/>
    </source>
</evidence>
<accession>A0A7W8DFB9</accession>
<reference evidence="2 3" key="1">
    <citation type="submission" date="2020-08" db="EMBL/GenBank/DDBJ databases">
        <title>Genomic Encyclopedia of Type Strains, Phase IV (KMG-IV): sequencing the most valuable type-strain genomes for metagenomic binning, comparative biology and taxonomic classification.</title>
        <authorList>
            <person name="Goeker M."/>
        </authorList>
    </citation>
    <scope>NUCLEOTIDE SEQUENCE [LARGE SCALE GENOMIC DNA]</scope>
    <source>
        <strain evidence="2 3">DSM 25897</strain>
    </source>
</reference>
<sequence>MGAATSPPPAWAQRAFAGFKWCVYALLAANVLLYSLHGTLAETVDTAAWVVLLLLFEWETGGWSMGDGQRRFAHGLRLCATLAVIWACVSYSLDGEWLDFANACAWLGVVVALESELRVDAGFRRFHRLRRGATLGLYALLAAFALAWLWQGEWLDAWDAALWLIAFVAIELNVFGLAGTSRSAAG</sequence>
<comment type="caution">
    <text evidence="2">The sequence shown here is derived from an EMBL/GenBank/DDBJ whole genome shotgun (WGS) entry which is preliminary data.</text>
</comment>
<evidence type="ECO:0000256" key="1">
    <source>
        <dbReference type="SAM" id="Phobius"/>
    </source>
</evidence>
<dbReference type="AlphaFoldDB" id="A0A7W8DFB9"/>
<keyword evidence="3" id="KW-1185">Reference proteome</keyword>
<dbReference type="Proteomes" id="UP000519004">
    <property type="component" value="Unassembled WGS sequence"/>
</dbReference>